<dbReference type="Gene3D" id="1.20.1280.50">
    <property type="match status" value="1"/>
</dbReference>
<keyword evidence="2" id="KW-1185">Reference proteome</keyword>
<evidence type="ECO:0000313" key="1">
    <source>
        <dbReference type="EMBL" id="TEB21865.1"/>
    </source>
</evidence>
<accession>A0A4Y7SJ56</accession>
<organism evidence="1 2">
    <name type="scientific">Coprinellus micaceus</name>
    <name type="common">Glistening ink-cap mushroom</name>
    <name type="synonym">Coprinus micaceus</name>
    <dbReference type="NCBI Taxonomy" id="71717"/>
    <lineage>
        <taxon>Eukaryota</taxon>
        <taxon>Fungi</taxon>
        <taxon>Dikarya</taxon>
        <taxon>Basidiomycota</taxon>
        <taxon>Agaricomycotina</taxon>
        <taxon>Agaricomycetes</taxon>
        <taxon>Agaricomycetidae</taxon>
        <taxon>Agaricales</taxon>
        <taxon>Agaricineae</taxon>
        <taxon>Psathyrellaceae</taxon>
        <taxon>Coprinellus</taxon>
    </lineage>
</organism>
<dbReference type="OrthoDB" id="3248197at2759"/>
<sequence length="486" mass="54250">MPTCFADDLIDSPFSQYLNTNYAPSDAEVHSLKRLIENLAADAVTLTGQIDEAQRASRTQMARPGMAKLRLILMRSRLAGNRQFIEEHTMLLAPIRRIPPDVLILIFQTFLESIELPSFPDVWPKCGSISRPSAVVSQVCAGWRSLALQTPTLWTHLNIRIPSFSVRVGRSWMTWCRKVDAQLLRVNAWINRAALCPIDLSLRIGGVVFKADNREDAIKRYEDLVKLLLPTSRRWQSVHFAWQVQFVTESVLKLFEEPQFPLLRKASFFVSAEKNGSATQHARARRLSRSLLFATPGLRDVTLTGYWENIAAAKASTSSLLYKSITHLSLDADSLDSDLPFDCSQALDVLKSLPNLISAKFSLHDSCPPLRPLSPPVHCPHLTSMTLESKPVSKGFGPSIYLPVLESLHFGYAPFHQAENPDLNGHEELLLQQGLPRCLVTLSNLNYVRCPSEVSQMMNPIGSSSESHSSPSVAFCLDLKNSSYAT</sequence>
<dbReference type="EMBL" id="QPFP01000100">
    <property type="protein sequence ID" value="TEB21865.1"/>
    <property type="molecule type" value="Genomic_DNA"/>
</dbReference>
<name>A0A4Y7SJ56_COPMI</name>
<proteinExistence type="predicted"/>
<reference evidence="1 2" key="1">
    <citation type="journal article" date="2019" name="Nat. Ecol. Evol.">
        <title>Megaphylogeny resolves global patterns of mushroom evolution.</title>
        <authorList>
            <person name="Varga T."/>
            <person name="Krizsan K."/>
            <person name="Foldi C."/>
            <person name="Dima B."/>
            <person name="Sanchez-Garcia M."/>
            <person name="Sanchez-Ramirez S."/>
            <person name="Szollosi G.J."/>
            <person name="Szarkandi J.G."/>
            <person name="Papp V."/>
            <person name="Albert L."/>
            <person name="Andreopoulos W."/>
            <person name="Angelini C."/>
            <person name="Antonin V."/>
            <person name="Barry K.W."/>
            <person name="Bougher N.L."/>
            <person name="Buchanan P."/>
            <person name="Buyck B."/>
            <person name="Bense V."/>
            <person name="Catcheside P."/>
            <person name="Chovatia M."/>
            <person name="Cooper J."/>
            <person name="Damon W."/>
            <person name="Desjardin D."/>
            <person name="Finy P."/>
            <person name="Geml J."/>
            <person name="Haridas S."/>
            <person name="Hughes K."/>
            <person name="Justo A."/>
            <person name="Karasinski D."/>
            <person name="Kautmanova I."/>
            <person name="Kiss B."/>
            <person name="Kocsube S."/>
            <person name="Kotiranta H."/>
            <person name="LaButti K.M."/>
            <person name="Lechner B.E."/>
            <person name="Liimatainen K."/>
            <person name="Lipzen A."/>
            <person name="Lukacs Z."/>
            <person name="Mihaltcheva S."/>
            <person name="Morgado L.N."/>
            <person name="Niskanen T."/>
            <person name="Noordeloos M.E."/>
            <person name="Ohm R.A."/>
            <person name="Ortiz-Santana B."/>
            <person name="Ovrebo C."/>
            <person name="Racz N."/>
            <person name="Riley R."/>
            <person name="Savchenko A."/>
            <person name="Shiryaev A."/>
            <person name="Soop K."/>
            <person name="Spirin V."/>
            <person name="Szebenyi C."/>
            <person name="Tomsovsky M."/>
            <person name="Tulloss R.E."/>
            <person name="Uehling J."/>
            <person name="Grigoriev I.V."/>
            <person name="Vagvolgyi C."/>
            <person name="Papp T."/>
            <person name="Martin F.M."/>
            <person name="Miettinen O."/>
            <person name="Hibbett D.S."/>
            <person name="Nagy L.G."/>
        </authorList>
    </citation>
    <scope>NUCLEOTIDE SEQUENCE [LARGE SCALE GENOMIC DNA]</scope>
    <source>
        <strain evidence="1 2">FP101781</strain>
    </source>
</reference>
<comment type="caution">
    <text evidence="1">The sequence shown here is derived from an EMBL/GenBank/DDBJ whole genome shotgun (WGS) entry which is preliminary data.</text>
</comment>
<dbReference type="AlphaFoldDB" id="A0A4Y7SJ56"/>
<dbReference type="Proteomes" id="UP000298030">
    <property type="component" value="Unassembled WGS sequence"/>
</dbReference>
<protein>
    <submittedName>
        <fullName evidence="1">Uncharacterized protein</fullName>
    </submittedName>
</protein>
<gene>
    <name evidence="1" type="ORF">FA13DRAFT_1741400</name>
</gene>
<evidence type="ECO:0000313" key="2">
    <source>
        <dbReference type="Proteomes" id="UP000298030"/>
    </source>
</evidence>